<feature type="domain" description="Remorin C-terminal" evidence="3">
    <location>
        <begin position="72"/>
        <end position="128"/>
    </location>
</feature>
<evidence type="ECO:0000256" key="1">
    <source>
        <dbReference type="ARBA" id="ARBA00005711"/>
    </source>
</evidence>
<evidence type="ECO:0000256" key="2">
    <source>
        <dbReference type="SAM" id="Phobius"/>
    </source>
</evidence>
<keyword evidence="2" id="KW-0472">Membrane</keyword>
<keyword evidence="2" id="KW-1133">Transmembrane helix</keyword>
<evidence type="ECO:0000313" key="4">
    <source>
        <dbReference type="EMBL" id="PKA52138.1"/>
    </source>
</evidence>
<keyword evidence="2" id="KW-0812">Transmembrane</keyword>
<dbReference type="PANTHER" id="PTHR31471:SF1">
    <property type="entry name" value="OS12G0613600 PROTEIN"/>
    <property type="match status" value="1"/>
</dbReference>
<sequence length="139" mass="15653">MEITKMAFPDMVLSQHQAKIGRELVVIHQPIFHSCCRGRQYKPLCALSGLVFSIFFPFLHVAYTIGLDLLPVEVERISAHAHDKLMNKLESARHEAQVKPAEAEARRNTLHAARAAEQPENIRRAGLLLSSFSCCGWFS</sequence>
<keyword evidence="4" id="KW-0131">Cell cycle</keyword>
<dbReference type="GO" id="GO:0051301">
    <property type="term" value="P:cell division"/>
    <property type="evidence" value="ECO:0007669"/>
    <property type="project" value="UniProtKB-KW"/>
</dbReference>
<keyword evidence="4" id="KW-0808">Transferase</keyword>
<keyword evidence="5" id="KW-1185">Reference proteome</keyword>
<accession>A0A2I0A9D9</accession>
<dbReference type="InterPro" id="IPR005516">
    <property type="entry name" value="Remorin_C"/>
</dbReference>
<feature type="transmembrane region" description="Helical" evidence="2">
    <location>
        <begin position="44"/>
        <end position="65"/>
    </location>
</feature>
<dbReference type="EC" id="2.7.11.22" evidence="4"/>
<evidence type="ECO:0000313" key="5">
    <source>
        <dbReference type="Proteomes" id="UP000236161"/>
    </source>
</evidence>
<name>A0A2I0A9D9_9ASPA</name>
<comment type="similarity">
    <text evidence="1">Belongs to the remorin family.</text>
</comment>
<proteinExistence type="inferred from homology"/>
<gene>
    <name evidence="4" type="ORF">AXF42_Ash014075</name>
</gene>
<dbReference type="EMBL" id="KZ452009">
    <property type="protein sequence ID" value="PKA52138.1"/>
    <property type="molecule type" value="Genomic_DNA"/>
</dbReference>
<dbReference type="GO" id="GO:0004693">
    <property type="term" value="F:cyclin-dependent protein serine/threonine kinase activity"/>
    <property type="evidence" value="ECO:0007669"/>
    <property type="project" value="UniProtKB-EC"/>
</dbReference>
<dbReference type="PANTHER" id="PTHR31471">
    <property type="entry name" value="OS02G0116800 PROTEIN"/>
    <property type="match status" value="1"/>
</dbReference>
<dbReference type="AlphaFoldDB" id="A0A2I0A9D9"/>
<dbReference type="Pfam" id="PF03763">
    <property type="entry name" value="Remorin_C"/>
    <property type="match status" value="1"/>
</dbReference>
<protein>
    <submittedName>
        <fullName evidence="4">Cell division cycle 2-like</fullName>
        <ecNumber evidence="4">2.7.11.22</ecNumber>
    </submittedName>
</protein>
<evidence type="ECO:0000259" key="3">
    <source>
        <dbReference type="Pfam" id="PF03763"/>
    </source>
</evidence>
<dbReference type="STRING" id="1088818.A0A2I0A9D9"/>
<reference evidence="4 5" key="1">
    <citation type="journal article" date="2017" name="Nature">
        <title>The Apostasia genome and the evolution of orchids.</title>
        <authorList>
            <person name="Zhang G.Q."/>
            <person name="Liu K.W."/>
            <person name="Li Z."/>
            <person name="Lohaus R."/>
            <person name="Hsiao Y.Y."/>
            <person name="Niu S.C."/>
            <person name="Wang J.Y."/>
            <person name="Lin Y.C."/>
            <person name="Xu Q."/>
            <person name="Chen L.J."/>
            <person name="Yoshida K."/>
            <person name="Fujiwara S."/>
            <person name="Wang Z.W."/>
            <person name="Zhang Y.Q."/>
            <person name="Mitsuda N."/>
            <person name="Wang M."/>
            <person name="Liu G.H."/>
            <person name="Pecoraro L."/>
            <person name="Huang H.X."/>
            <person name="Xiao X.J."/>
            <person name="Lin M."/>
            <person name="Wu X.Y."/>
            <person name="Wu W.L."/>
            <person name="Chen Y.Y."/>
            <person name="Chang S.B."/>
            <person name="Sakamoto S."/>
            <person name="Ohme-Takagi M."/>
            <person name="Yagi M."/>
            <person name="Zeng S.J."/>
            <person name="Shen C.Y."/>
            <person name="Yeh C.M."/>
            <person name="Luo Y.B."/>
            <person name="Tsai W.C."/>
            <person name="Van de Peer Y."/>
            <person name="Liu Z.J."/>
        </authorList>
    </citation>
    <scope>NUCLEOTIDE SEQUENCE [LARGE SCALE GENOMIC DNA]</scope>
    <source>
        <strain evidence="5">cv. Shenzhen</strain>
        <tissue evidence="4">Stem</tissue>
    </source>
</reference>
<organism evidence="4 5">
    <name type="scientific">Apostasia shenzhenica</name>
    <dbReference type="NCBI Taxonomy" id="1088818"/>
    <lineage>
        <taxon>Eukaryota</taxon>
        <taxon>Viridiplantae</taxon>
        <taxon>Streptophyta</taxon>
        <taxon>Embryophyta</taxon>
        <taxon>Tracheophyta</taxon>
        <taxon>Spermatophyta</taxon>
        <taxon>Magnoliopsida</taxon>
        <taxon>Liliopsida</taxon>
        <taxon>Asparagales</taxon>
        <taxon>Orchidaceae</taxon>
        <taxon>Apostasioideae</taxon>
        <taxon>Apostasia</taxon>
    </lineage>
</organism>
<dbReference type="Proteomes" id="UP000236161">
    <property type="component" value="Unassembled WGS sequence"/>
</dbReference>
<keyword evidence="4" id="KW-0132">Cell division</keyword>